<evidence type="ECO:0000313" key="1">
    <source>
        <dbReference type="EMBL" id="MBX74110.1"/>
    </source>
</evidence>
<accession>A0A2P2R4H3</accession>
<dbReference type="EMBL" id="GGEC01093626">
    <property type="protein sequence ID" value="MBX74110.1"/>
    <property type="molecule type" value="Transcribed_RNA"/>
</dbReference>
<name>A0A2P2R4H3_RHIMU</name>
<proteinExistence type="predicted"/>
<reference evidence="1" key="1">
    <citation type="submission" date="2018-02" db="EMBL/GenBank/DDBJ databases">
        <title>Rhizophora mucronata_Transcriptome.</title>
        <authorList>
            <person name="Meera S.P."/>
            <person name="Sreeshan A."/>
            <person name="Augustine A."/>
        </authorList>
    </citation>
    <scope>NUCLEOTIDE SEQUENCE</scope>
    <source>
        <tissue evidence="1">Leaf</tissue>
    </source>
</reference>
<dbReference type="AlphaFoldDB" id="A0A2P2R4H3"/>
<protein>
    <submittedName>
        <fullName evidence="1">Uncharacterized protein</fullName>
    </submittedName>
</protein>
<sequence>MAKILKLDNKNSFFCFPSTVSAVHNSHFKYLTPKILFMNAVQEN</sequence>
<organism evidence="1">
    <name type="scientific">Rhizophora mucronata</name>
    <name type="common">Asiatic mangrove</name>
    <dbReference type="NCBI Taxonomy" id="61149"/>
    <lineage>
        <taxon>Eukaryota</taxon>
        <taxon>Viridiplantae</taxon>
        <taxon>Streptophyta</taxon>
        <taxon>Embryophyta</taxon>
        <taxon>Tracheophyta</taxon>
        <taxon>Spermatophyta</taxon>
        <taxon>Magnoliopsida</taxon>
        <taxon>eudicotyledons</taxon>
        <taxon>Gunneridae</taxon>
        <taxon>Pentapetalae</taxon>
        <taxon>rosids</taxon>
        <taxon>fabids</taxon>
        <taxon>Malpighiales</taxon>
        <taxon>Rhizophoraceae</taxon>
        <taxon>Rhizophora</taxon>
    </lineage>
</organism>